<name>A0ABV4NWJ0_9GAMM</name>
<reference evidence="2 3" key="1">
    <citation type="submission" date="2024-08" db="EMBL/GenBank/DDBJ databases">
        <authorList>
            <person name="Ishaq N."/>
        </authorList>
    </citation>
    <scope>NUCLEOTIDE SEQUENCE [LARGE SCALE GENOMIC DNA]</scope>
    <source>
        <strain evidence="2 3">DSM 18651</strain>
    </source>
</reference>
<accession>A0ABV4NWJ0</accession>
<organism evidence="2 3">
    <name type="scientific">Microbulbifer epialgicus</name>
    <dbReference type="NCBI Taxonomy" id="393907"/>
    <lineage>
        <taxon>Bacteria</taxon>
        <taxon>Pseudomonadati</taxon>
        <taxon>Pseudomonadota</taxon>
        <taxon>Gammaproteobacteria</taxon>
        <taxon>Cellvibrionales</taxon>
        <taxon>Microbulbiferaceae</taxon>
        <taxon>Microbulbifer</taxon>
    </lineage>
</organism>
<keyword evidence="3" id="KW-1185">Reference proteome</keyword>
<feature type="chain" id="PRO_5046240078" evidence="1">
    <location>
        <begin position="27"/>
        <end position="406"/>
    </location>
</feature>
<sequence>MTLSRRLGAGLSVFFAAMMGASSAAAENCYILVHGHGVKGHQETSVGNDGSLVQPALDYWSETYFDEYKNSSFIDQLVAIGGNYGVVGYDSTDEAELPYWHNQTSGEIARQIIDIRSGKGDRFKHNNQCSADDTFWVISHSQGAAQMMYIAGNAVEGSPYYNRAYNQYDTNTKIQEVKKCSTTWYGSTSCKKVNEEVRVAELSESNAVEVDFDTAINGVAAIFTTGGAITGTEGVDRICNGSWYDDVINDLFLGRECSAVRYMQTNDVYTVRNYVGTNLGAPVYTIGGYSAFPGVESASSALLNGEDDGYINLASQMNCSGSGKRSLWSNLKQYDTFMGIAYGSAIFSCDNDHKGTARSYNLASIHVDHDAQRNGGNISPDYDGIPGGLDCGAGKNSAGRIAACTQ</sequence>
<proteinExistence type="predicted"/>
<gene>
    <name evidence="2" type="ORF">ACCI49_06055</name>
</gene>
<evidence type="ECO:0000313" key="2">
    <source>
        <dbReference type="EMBL" id="MFA0810481.1"/>
    </source>
</evidence>
<evidence type="ECO:0000313" key="3">
    <source>
        <dbReference type="Proteomes" id="UP001569428"/>
    </source>
</evidence>
<dbReference type="EMBL" id="JBGMEK010000009">
    <property type="protein sequence ID" value="MFA0810481.1"/>
    <property type="molecule type" value="Genomic_DNA"/>
</dbReference>
<feature type="signal peptide" evidence="1">
    <location>
        <begin position="1"/>
        <end position="26"/>
    </location>
</feature>
<protein>
    <submittedName>
        <fullName evidence="2">Uncharacterized protein</fullName>
    </submittedName>
</protein>
<evidence type="ECO:0000256" key="1">
    <source>
        <dbReference type="SAM" id="SignalP"/>
    </source>
</evidence>
<comment type="caution">
    <text evidence="2">The sequence shown here is derived from an EMBL/GenBank/DDBJ whole genome shotgun (WGS) entry which is preliminary data.</text>
</comment>
<dbReference type="RefSeq" id="WP_371838076.1">
    <property type="nucleotide sequence ID" value="NZ_JBGMEK010000009.1"/>
</dbReference>
<dbReference type="Proteomes" id="UP001569428">
    <property type="component" value="Unassembled WGS sequence"/>
</dbReference>
<keyword evidence="1" id="KW-0732">Signal</keyword>